<dbReference type="GO" id="GO:0007059">
    <property type="term" value="P:chromosome segregation"/>
    <property type="evidence" value="ECO:0007669"/>
    <property type="project" value="UniProtKB-UniRule"/>
</dbReference>
<accession>A0AA44BDX7</accession>
<comment type="function">
    <text evidence="3">Participates in chromosomal partition during cell division. May act via the formation of a condensin-like complex containing Smc and ScpB that pull DNA away from mid-cell into both cell halves.</text>
</comment>
<comment type="subunit">
    <text evidence="3">Component of a cohesin-like complex composed of ScpA, ScpB and the Smc homodimer, in which ScpA and ScpB bind to the head domain of Smc. The presence of the three proteins is required for the association of the complex with DNA.</text>
</comment>
<keyword evidence="5" id="KW-1185">Reference proteome</keyword>
<dbReference type="RefSeq" id="WP_160721722.1">
    <property type="nucleotide sequence ID" value="NZ_SUMG01000011.1"/>
</dbReference>
<dbReference type="PANTHER" id="PTHR33969">
    <property type="entry name" value="SEGREGATION AND CONDENSATION PROTEIN A"/>
    <property type="match status" value="1"/>
</dbReference>
<evidence type="ECO:0000313" key="5">
    <source>
        <dbReference type="Proteomes" id="UP000449710"/>
    </source>
</evidence>
<evidence type="ECO:0000256" key="1">
    <source>
        <dbReference type="ARBA" id="ARBA00022829"/>
    </source>
</evidence>
<name>A0AA44BDX7_9CLOT</name>
<dbReference type="Gene3D" id="6.10.250.2410">
    <property type="match status" value="1"/>
</dbReference>
<comment type="caution">
    <text evidence="4">The sequence shown here is derived from an EMBL/GenBank/DDBJ whole genome shotgun (WGS) entry which is preliminary data.</text>
</comment>
<dbReference type="Proteomes" id="UP000449710">
    <property type="component" value="Unassembled WGS sequence"/>
</dbReference>
<sequence length="255" mass="29856">MESNKTMTSYEVNLETFQGPMDVLMHLIENQKVEIYDIPIVKITDQYLLYLSQMKECDLDVTGDFLVMAATLIDIKSKMLLPTTHTSEEEEEDPRTDLVERLIEYKKFKGAAKTLKERENTLEIRFFKTRDDLSFLEVPVEKDEDFSHITATDLMNAWEKLMVKKNTEKSKTNPFDSVQKDPVTVEEKVQELVKRLEKESQILFEKAFEYSMDKIHLITTFLAILELAKNRIIFINQNQKTCSIVLRLREKAITL</sequence>
<proteinExistence type="inferred from homology"/>
<dbReference type="EMBL" id="SUMG01000011">
    <property type="protein sequence ID" value="NBG88769.1"/>
    <property type="molecule type" value="Genomic_DNA"/>
</dbReference>
<dbReference type="AlphaFoldDB" id="A0AA44BDX7"/>
<reference evidence="4 5" key="1">
    <citation type="submission" date="2019-04" db="EMBL/GenBank/DDBJ databases">
        <title>Isachenkonia alkalipeptolytica gen. nov. sp. nov. a new anaerobic, alkiliphilic organothrophic bacterium capable to reduce synthesized ferrihydrite isolated from a soda lake.</title>
        <authorList>
            <person name="Toshchakov S.V."/>
            <person name="Zavarzina D.G."/>
            <person name="Zhilina T.N."/>
            <person name="Kostrikina N.A."/>
            <person name="Kublanov I.V."/>
        </authorList>
    </citation>
    <scope>NUCLEOTIDE SEQUENCE [LARGE SCALE GENOMIC DNA]</scope>
    <source>
        <strain evidence="4 5">Z-1701</strain>
    </source>
</reference>
<dbReference type="GO" id="GO:0006260">
    <property type="term" value="P:DNA replication"/>
    <property type="evidence" value="ECO:0007669"/>
    <property type="project" value="UniProtKB-UniRule"/>
</dbReference>
<keyword evidence="3" id="KW-0963">Cytoplasm</keyword>
<dbReference type="PANTHER" id="PTHR33969:SF2">
    <property type="entry name" value="SEGREGATION AND CONDENSATION PROTEIN A"/>
    <property type="match status" value="1"/>
</dbReference>
<dbReference type="GO" id="GO:0005737">
    <property type="term" value="C:cytoplasm"/>
    <property type="evidence" value="ECO:0007669"/>
    <property type="project" value="UniProtKB-SubCell"/>
</dbReference>
<organism evidence="4 5">
    <name type="scientific">Isachenkonia alkalipeptolytica</name>
    <dbReference type="NCBI Taxonomy" id="2565777"/>
    <lineage>
        <taxon>Bacteria</taxon>
        <taxon>Bacillati</taxon>
        <taxon>Bacillota</taxon>
        <taxon>Clostridia</taxon>
        <taxon>Eubacteriales</taxon>
        <taxon>Clostridiaceae</taxon>
        <taxon>Isachenkonia</taxon>
    </lineage>
</organism>
<keyword evidence="3" id="KW-0132">Cell division</keyword>
<evidence type="ECO:0000256" key="3">
    <source>
        <dbReference type="HAMAP-Rule" id="MF_01805"/>
    </source>
</evidence>
<gene>
    <name evidence="3" type="primary">scpA</name>
    <name evidence="4" type="ORF">ISALK_09670</name>
</gene>
<dbReference type="Pfam" id="PF02616">
    <property type="entry name" value="SMC_ScpA"/>
    <property type="match status" value="1"/>
</dbReference>
<keyword evidence="1 3" id="KW-0159">Chromosome partition</keyword>
<protein>
    <recommendedName>
        <fullName evidence="2 3">Segregation and condensation protein A</fullName>
    </recommendedName>
</protein>
<keyword evidence="3" id="KW-0131">Cell cycle</keyword>
<evidence type="ECO:0000313" key="4">
    <source>
        <dbReference type="EMBL" id="NBG88769.1"/>
    </source>
</evidence>
<dbReference type="HAMAP" id="MF_01805">
    <property type="entry name" value="ScpA"/>
    <property type="match status" value="1"/>
</dbReference>
<comment type="subcellular location">
    <subcellularLocation>
        <location evidence="3">Cytoplasm</location>
    </subcellularLocation>
    <text evidence="3">Associated with two foci at the outer edges of the nucleoid region in young cells, and at four foci within both cell halves in older cells.</text>
</comment>
<evidence type="ECO:0000256" key="2">
    <source>
        <dbReference type="ARBA" id="ARBA00044777"/>
    </source>
</evidence>
<dbReference type="InterPro" id="IPR003768">
    <property type="entry name" value="ScpA"/>
</dbReference>
<comment type="similarity">
    <text evidence="3">Belongs to the ScpA family.</text>
</comment>
<dbReference type="GO" id="GO:0051301">
    <property type="term" value="P:cell division"/>
    <property type="evidence" value="ECO:0007669"/>
    <property type="project" value="UniProtKB-KW"/>
</dbReference>